<evidence type="ECO:0000256" key="4">
    <source>
        <dbReference type="ARBA" id="ARBA00048819"/>
    </source>
</evidence>
<organism evidence="7 8">
    <name type="scientific">Williamsia sterculiae</name>
    <dbReference type="NCBI Taxonomy" id="1344003"/>
    <lineage>
        <taxon>Bacteria</taxon>
        <taxon>Bacillati</taxon>
        <taxon>Actinomycetota</taxon>
        <taxon>Actinomycetes</taxon>
        <taxon>Mycobacteriales</taxon>
        <taxon>Nocardiaceae</taxon>
        <taxon>Williamsia</taxon>
    </lineage>
</organism>
<dbReference type="AlphaFoldDB" id="A0A1N7FLL3"/>
<dbReference type="InterPro" id="IPR017809">
    <property type="entry name" value="EgtA_Actinobacteria"/>
</dbReference>
<accession>A0A1N7FLL3</accession>
<comment type="function">
    <text evidence="5">Catalyzes the synthesis of gamma-glutamylcysteine (gamma-GC). This compound is used as substrate for the biosynthesis of the low-molecular thiol compound ergothioneine.</text>
</comment>
<keyword evidence="8" id="KW-1185">Reference proteome</keyword>
<sequence>MHTDLHFSSRPAAAAYLEKVCFKLGPPRLVGAEVEWFTHSRTGARPDLATLAAALGPHAPTSIAPASPHLPLPDGSVVSVEPGGQVELSSAPRPAHSSLIDAVTADERHLATVLATHGLRMSGGGADSGRPPLRILPTRRYELMERRFTRFGPFGLQMMANTTAVQVCLDAGADPAEVNRRWHTLHVIGPALVAAYANSPRLHGDDDVWMSQRMRCWFNLDPHRTGIPTVTDPTTRYPEWALDAPLLGIGTPEGLVEPPADATLGDWVEGHLDEVVDRRPTTADLHHHLTTLFPMVRPQGHLEVRYLDGQPDGRWHVPVAVIATLLHDPDTAAEATAVASVGADLWYDAAHCGLESEQLRDIATQLLTLAADTATGDESTLFGAEARRCADGLPPSASTPIRTEFAG</sequence>
<dbReference type="Proteomes" id="UP000186218">
    <property type="component" value="Unassembled WGS sequence"/>
</dbReference>
<evidence type="ECO:0000256" key="1">
    <source>
        <dbReference type="ARBA" id="ARBA00022598"/>
    </source>
</evidence>
<dbReference type="NCBIfam" id="TIGR03444">
    <property type="entry name" value="EgtA_Cys_ligase"/>
    <property type="match status" value="1"/>
</dbReference>
<comment type="catalytic activity">
    <reaction evidence="4 5 6">
        <text>L-cysteine + L-glutamate + ATP = gamma-L-glutamyl-L-cysteine + ADP + phosphate + H(+)</text>
        <dbReference type="Rhea" id="RHEA:13285"/>
        <dbReference type="ChEBI" id="CHEBI:15378"/>
        <dbReference type="ChEBI" id="CHEBI:29985"/>
        <dbReference type="ChEBI" id="CHEBI:30616"/>
        <dbReference type="ChEBI" id="CHEBI:35235"/>
        <dbReference type="ChEBI" id="CHEBI:43474"/>
        <dbReference type="ChEBI" id="CHEBI:58173"/>
        <dbReference type="ChEBI" id="CHEBI:456216"/>
        <dbReference type="EC" id="6.3.2.2"/>
    </reaction>
</comment>
<dbReference type="HAMAP" id="MF_02034">
    <property type="entry name" value="EgtA"/>
    <property type="match status" value="1"/>
</dbReference>
<dbReference type="PANTHER" id="PTHR34378:SF1">
    <property type="entry name" value="GLUTAMATE--CYSTEINE LIGASE, CHLOROPLASTIC"/>
    <property type="match status" value="1"/>
</dbReference>
<protein>
    <recommendedName>
        <fullName evidence="5">Glutamate--cysteine ligase EgtA</fullName>
        <ecNumber evidence="5">6.3.2.2</ecNumber>
    </recommendedName>
    <alternativeName>
        <fullName evidence="5">Gamma-glutamylcysteine synthase</fullName>
        <shortName evidence="5">GCS</shortName>
        <shortName evidence="5">Gamma-ECS</shortName>
    </alternativeName>
</protein>
<dbReference type="InterPro" id="IPR035434">
    <property type="entry name" value="GCL_bact_plant"/>
</dbReference>
<dbReference type="SUPFAM" id="SSF55931">
    <property type="entry name" value="Glutamine synthetase/guanido kinase"/>
    <property type="match status" value="1"/>
</dbReference>
<keyword evidence="2 5" id="KW-0547">Nucleotide-binding</keyword>
<dbReference type="GO" id="GO:0052699">
    <property type="term" value="P:ergothioneine biosynthetic process"/>
    <property type="evidence" value="ECO:0007669"/>
    <property type="project" value="UniProtKB-UniRule"/>
</dbReference>
<dbReference type="GO" id="GO:0006750">
    <property type="term" value="P:glutathione biosynthetic process"/>
    <property type="evidence" value="ECO:0007669"/>
    <property type="project" value="UniProtKB-UniRule"/>
</dbReference>
<dbReference type="PANTHER" id="PTHR34378">
    <property type="entry name" value="GLUTAMATE--CYSTEINE LIGASE, CHLOROPLASTIC"/>
    <property type="match status" value="1"/>
</dbReference>
<dbReference type="OrthoDB" id="9780152at2"/>
<reference evidence="7 8" key="1">
    <citation type="submission" date="2017-01" db="EMBL/GenBank/DDBJ databases">
        <authorList>
            <person name="Mah S.A."/>
            <person name="Swanson W.J."/>
            <person name="Moy G.W."/>
            <person name="Vacquier V.D."/>
        </authorList>
    </citation>
    <scope>NUCLEOTIDE SEQUENCE [LARGE SCALE GENOMIC DNA]</scope>
    <source>
        <strain evidence="7 8">CPCC 203464</strain>
    </source>
</reference>
<evidence type="ECO:0000313" key="8">
    <source>
        <dbReference type="Proteomes" id="UP000186218"/>
    </source>
</evidence>
<evidence type="ECO:0000313" key="7">
    <source>
        <dbReference type="EMBL" id="SIS01155.1"/>
    </source>
</evidence>
<evidence type="ECO:0000256" key="3">
    <source>
        <dbReference type="ARBA" id="ARBA00022840"/>
    </source>
</evidence>
<dbReference type="UniPathway" id="UPA01014"/>
<evidence type="ECO:0000256" key="2">
    <source>
        <dbReference type="ARBA" id="ARBA00022741"/>
    </source>
</evidence>
<keyword evidence="1 5" id="KW-0436">Ligase</keyword>
<dbReference type="EC" id="6.3.2.2" evidence="5"/>
<dbReference type="InterPro" id="IPR014746">
    <property type="entry name" value="Gln_synth/guanido_kin_cat_dom"/>
</dbReference>
<dbReference type="PIRSF" id="PIRSF017901">
    <property type="entry name" value="GCL"/>
    <property type="match status" value="1"/>
</dbReference>
<dbReference type="Pfam" id="PF04107">
    <property type="entry name" value="GCS2"/>
    <property type="match status" value="1"/>
</dbReference>
<proteinExistence type="inferred from homology"/>
<dbReference type="STRING" id="1344003.SAMN05445060_2173"/>
<keyword evidence="3 5" id="KW-0067">ATP-binding</keyword>
<name>A0A1N7FLL3_9NOCA</name>
<dbReference type="GO" id="GO:0004357">
    <property type="term" value="F:glutamate-cysteine ligase activity"/>
    <property type="evidence" value="ECO:0007669"/>
    <property type="project" value="UniProtKB-UniRule"/>
</dbReference>
<evidence type="ECO:0000256" key="6">
    <source>
        <dbReference type="PIRNR" id="PIRNR017901"/>
    </source>
</evidence>
<dbReference type="EMBL" id="FTNT01000005">
    <property type="protein sequence ID" value="SIS01155.1"/>
    <property type="molecule type" value="Genomic_DNA"/>
</dbReference>
<comment type="pathway">
    <text evidence="5">Amino-acid biosynthesis; ergothioneine biosynthesis.</text>
</comment>
<gene>
    <name evidence="5" type="primary">egtA</name>
    <name evidence="7" type="ORF">SAMN05445060_2173</name>
</gene>
<dbReference type="GO" id="GO:0005524">
    <property type="term" value="F:ATP binding"/>
    <property type="evidence" value="ECO:0007669"/>
    <property type="project" value="UniProtKB-UniRule"/>
</dbReference>
<dbReference type="InterPro" id="IPR006336">
    <property type="entry name" value="GCS2"/>
</dbReference>
<evidence type="ECO:0000256" key="5">
    <source>
        <dbReference type="HAMAP-Rule" id="MF_02034"/>
    </source>
</evidence>
<dbReference type="RefSeq" id="WP_076479340.1">
    <property type="nucleotide sequence ID" value="NZ_FTNT01000005.1"/>
</dbReference>
<dbReference type="Gene3D" id="3.30.590.20">
    <property type="match status" value="1"/>
</dbReference>
<comment type="similarity">
    <text evidence="5 6">Belongs to the glutamate--cysteine ligase type 2 family. EgtA subfamily.</text>
</comment>